<evidence type="ECO:0000256" key="3">
    <source>
        <dbReference type="ARBA" id="ARBA00022842"/>
    </source>
</evidence>
<evidence type="ECO:0000313" key="5">
    <source>
        <dbReference type="EMBL" id="TBN58516.1"/>
    </source>
</evidence>
<evidence type="ECO:0000259" key="4">
    <source>
        <dbReference type="PROSITE" id="PS51462"/>
    </source>
</evidence>
<dbReference type="PANTHER" id="PTHR43046">
    <property type="entry name" value="GDP-MANNOSE MANNOSYL HYDROLASE"/>
    <property type="match status" value="1"/>
</dbReference>
<dbReference type="InterPro" id="IPR000086">
    <property type="entry name" value="NUDIX_hydrolase_dom"/>
</dbReference>
<evidence type="ECO:0000256" key="1">
    <source>
        <dbReference type="ARBA" id="ARBA00001946"/>
    </source>
</evidence>
<dbReference type="CDD" id="cd04685">
    <property type="entry name" value="NUDIX_Hydrolase"/>
    <property type="match status" value="1"/>
</dbReference>
<dbReference type="InterPro" id="IPR015797">
    <property type="entry name" value="NUDIX_hydrolase-like_dom_sf"/>
</dbReference>
<feature type="domain" description="Nudix hydrolase" evidence="4">
    <location>
        <begin position="12"/>
        <end position="152"/>
    </location>
</feature>
<gene>
    <name evidence="5" type="ORF">EYE40_03800</name>
</gene>
<dbReference type="PROSITE" id="PS51462">
    <property type="entry name" value="NUDIX"/>
    <property type="match status" value="1"/>
</dbReference>
<dbReference type="Pfam" id="PF00293">
    <property type="entry name" value="NUDIX"/>
    <property type="match status" value="1"/>
</dbReference>
<evidence type="ECO:0000256" key="2">
    <source>
        <dbReference type="ARBA" id="ARBA00022801"/>
    </source>
</evidence>
<dbReference type="PROSITE" id="PS00893">
    <property type="entry name" value="NUDIX_BOX"/>
    <property type="match status" value="1"/>
</dbReference>
<keyword evidence="2" id="KW-0378">Hydrolase</keyword>
<keyword evidence="6" id="KW-1185">Reference proteome</keyword>
<comment type="caution">
    <text evidence="5">The sequence shown here is derived from an EMBL/GenBank/DDBJ whole genome shotgun (WGS) entry which is preliminary data.</text>
</comment>
<comment type="cofactor">
    <cofactor evidence="1">
        <name>Mg(2+)</name>
        <dbReference type="ChEBI" id="CHEBI:18420"/>
    </cofactor>
</comment>
<reference evidence="6" key="1">
    <citation type="submission" date="2019-02" db="EMBL/GenBank/DDBJ databases">
        <title>Glaciihabitans arcticus sp. nov., a psychrotolerant bacterium isolated from polar soil.</title>
        <authorList>
            <person name="Dahal R.H."/>
        </authorList>
    </citation>
    <scope>NUCLEOTIDE SEQUENCE [LARGE SCALE GENOMIC DNA]</scope>
    <source>
        <strain evidence="6">RP-3-7</strain>
    </source>
</reference>
<sequence>MGELRGAAAAGIHRLTSRILLFDRDDRVLLFLTKAPDTSGSARWLTPGGGVDPGEDHLAGAIRELYEETGLENVPLGEPVWAHDFVVKWDDADHATGHAEFYTAVVDAFEPSSAHWTPEEHVDVLESRWWTLSELLSTTDPYEPAELIDLVRRQLPSC</sequence>
<dbReference type="EMBL" id="SISG01000001">
    <property type="protein sequence ID" value="TBN58516.1"/>
    <property type="molecule type" value="Genomic_DNA"/>
</dbReference>
<dbReference type="Proteomes" id="UP000294194">
    <property type="component" value="Unassembled WGS sequence"/>
</dbReference>
<accession>A0A4Q9GTV5</accession>
<dbReference type="InterPro" id="IPR020084">
    <property type="entry name" value="NUDIX_hydrolase_CS"/>
</dbReference>
<organism evidence="5 6">
    <name type="scientific">Glaciihabitans arcticus</name>
    <dbReference type="NCBI Taxonomy" id="2668039"/>
    <lineage>
        <taxon>Bacteria</taxon>
        <taxon>Bacillati</taxon>
        <taxon>Actinomycetota</taxon>
        <taxon>Actinomycetes</taxon>
        <taxon>Micrococcales</taxon>
        <taxon>Microbacteriaceae</taxon>
        <taxon>Glaciihabitans</taxon>
    </lineage>
</organism>
<dbReference type="Gene3D" id="3.90.79.10">
    <property type="entry name" value="Nucleoside Triphosphate Pyrophosphohydrolase"/>
    <property type="match status" value="1"/>
</dbReference>
<protein>
    <submittedName>
        <fullName evidence="5">NUDIX domain-containing protein</fullName>
    </submittedName>
</protein>
<dbReference type="GO" id="GO:0016787">
    <property type="term" value="F:hydrolase activity"/>
    <property type="evidence" value="ECO:0007669"/>
    <property type="project" value="UniProtKB-KW"/>
</dbReference>
<proteinExistence type="predicted"/>
<dbReference type="SUPFAM" id="SSF55811">
    <property type="entry name" value="Nudix"/>
    <property type="match status" value="1"/>
</dbReference>
<dbReference type="AlphaFoldDB" id="A0A4Q9GTV5"/>
<dbReference type="PANTHER" id="PTHR43046:SF12">
    <property type="entry name" value="GDP-MANNOSE MANNOSYL HYDROLASE"/>
    <property type="match status" value="1"/>
</dbReference>
<name>A0A4Q9GTV5_9MICO</name>
<evidence type="ECO:0000313" key="6">
    <source>
        <dbReference type="Proteomes" id="UP000294194"/>
    </source>
</evidence>
<keyword evidence="3" id="KW-0460">Magnesium</keyword>